<dbReference type="AlphaFoldDB" id="A0A6G1E2V4"/>
<evidence type="ECO:0000313" key="2">
    <source>
        <dbReference type="Proteomes" id="UP000479710"/>
    </source>
</evidence>
<keyword evidence="2" id="KW-1185">Reference proteome</keyword>
<reference evidence="1 2" key="1">
    <citation type="submission" date="2019-11" db="EMBL/GenBank/DDBJ databases">
        <title>Whole genome sequence of Oryza granulata.</title>
        <authorList>
            <person name="Li W."/>
        </authorList>
    </citation>
    <scope>NUCLEOTIDE SEQUENCE [LARGE SCALE GENOMIC DNA]</scope>
    <source>
        <strain evidence="2">cv. Menghai</strain>
        <tissue evidence="1">Leaf</tissue>
    </source>
</reference>
<evidence type="ECO:0000313" key="1">
    <source>
        <dbReference type="EMBL" id="KAF0919047.1"/>
    </source>
</evidence>
<comment type="caution">
    <text evidence="1">The sequence shown here is derived from an EMBL/GenBank/DDBJ whole genome shotgun (WGS) entry which is preliminary data.</text>
</comment>
<dbReference type="OrthoDB" id="703307at2759"/>
<organism evidence="1 2">
    <name type="scientific">Oryza meyeriana var. granulata</name>
    <dbReference type="NCBI Taxonomy" id="110450"/>
    <lineage>
        <taxon>Eukaryota</taxon>
        <taxon>Viridiplantae</taxon>
        <taxon>Streptophyta</taxon>
        <taxon>Embryophyta</taxon>
        <taxon>Tracheophyta</taxon>
        <taxon>Spermatophyta</taxon>
        <taxon>Magnoliopsida</taxon>
        <taxon>Liliopsida</taxon>
        <taxon>Poales</taxon>
        <taxon>Poaceae</taxon>
        <taxon>BOP clade</taxon>
        <taxon>Oryzoideae</taxon>
        <taxon>Oryzeae</taxon>
        <taxon>Oryzinae</taxon>
        <taxon>Oryza</taxon>
        <taxon>Oryza meyeriana</taxon>
    </lineage>
</organism>
<sequence length="92" mass="10089">MKELGIIDDENKVEEGDILRYLELFKTPLAPSHVQALCNIPTPVAPELGIIDDENKVEEGDILRYLELFKTPLAPSHVQALCNIPTPVAPGA</sequence>
<dbReference type="Proteomes" id="UP000479710">
    <property type="component" value="Unassembled WGS sequence"/>
</dbReference>
<name>A0A6G1E2V4_9ORYZ</name>
<dbReference type="EMBL" id="SPHZ02000005">
    <property type="protein sequence ID" value="KAF0919047.1"/>
    <property type="molecule type" value="Genomic_DNA"/>
</dbReference>
<gene>
    <name evidence="1" type="ORF">E2562_028270</name>
</gene>
<proteinExistence type="predicted"/>
<accession>A0A6G1E2V4</accession>
<protein>
    <submittedName>
        <fullName evidence="1">Uncharacterized protein</fullName>
    </submittedName>
</protein>